<protein>
    <submittedName>
        <fullName evidence="1">Uncharacterized protein</fullName>
    </submittedName>
</protein>
<dbReference type="KEGG" id="brh:RBRH_03092"/>
<sequence>MNAAMAYDVLIGHNLGPCLTLPGIVRASPHGLSASFP</sequence>
<gene>
    <name evidence="1" type="ordered locus">RBRH_03092</name>
</gene>
<dbReference type="AlphaFoldDB" id="E5AML7"/>
<reference evidence="1 2" key="1">
    <citation type="journal article" date="2011" name="J. Bacteriol.">
        <title>Complete genome sequence of Burkholderia rhizoxinica, an endosymbiont of Rhizopus microsporus.</title>
        <authorList>
            <person name="Lackner G."/>
            <person name="Moebius N."/>
            <person name="Partida-Martinez L."/>
            <person name="Hertweck C."/>
        </authorList>
    </citation>
    <scope>NUCLEOTIDE SEQUENCE [LARGE SCALE GENOMIC DNA]</scope>
    <source>
        <strain evidence="2">DSM 19002 / CIP 109453 / HKI 454</strain>
    </source>
</reference>
<accession>E5AML7</accession>
<name>E5AML7_MYCRK</name>
<evidence type="ECO:0000313" key="1">
    <source>
        <dbReference type="EMBL" id="CBW76249.1"/>
    </source>
</evidence>
<organism evidence="1 2">
    <name type="scientific">Mycetohabitans rhizoxinica (strain DSM 19002 / CIP 109453 / HKI 454)</name>
    <name type="common">Paraburkholderia rhizoxinica</name>
    <dbReference type="NCBI Taxonomy" id="882378"/>
    <lineage>
        <taxon>Bacteria</taxon>
        <taxon>Pseudomonadati</taxon>
        <taxon>Pseudomonadota</taxon>
        <taxon>Betaproteobacteria</taxon>
        <taxon>Burkholderiales</taxon>
        <taxon>Burkholderiaceae</taxon>
        <taxon>Mycetohabitans</taxon>
    </lineage>
</organism>
<dbReference type="HOGENOM" id="CLU_3341444_0_0_4"/>
<dbReference type="STRING" id="882378.RBRH_03092"/>
<evidence type="ECO:0000313" key="2">
    <source>
        <dbReference type="Proteomes" id="UP000007437"/>
    </source>
</evidence>
<dbReference type="Proteomes" id="UP000007437">
    <property type="component" value="Chromosome"/>
</dbReference>
<proteinExistence type="predicted"/>
<dbReference type="EMBL" id="FR687359">
    <property type="protein sequence ID" value="CBW76249.1"/>
    <property type="molecule type" value="Genomic_DNA"/>
</dbReference>